<dbReference type="STRING" id="1301098.PKB_2493"/>
<dbReference type="Pfam" id="PF00072">
    <property type="entry name" value="Response_reg"/>
    <property type="match status" value="1"/>
</dbReference>
<dbReference type="PANTHER" id="PTHR44757:SF2">
    <property type="entry name" value="BIOFILM ARCHITECTURE MAINTENANCE PROTEIN MBAA"/>
    <property type="match status" value="1"/>
</dbReference>
<dbReference type="Pfam" id="PF00563">
    <property type="entry name" value="EAL"/>
    <property type="match status" value="1"/>
</dbReference>
<dbReference type="PROSITE" id="PS50883">
    <property type="entry name" value="EAL"/>
    <property type="match status" value="1"/>
</dbReference>
<gene>
    <name evidence="10" type="ORF">PKB_2493</name>
</gene>
<dbReference type="OrthoDB" id="9804951at2"/>
<dbReference type="InterPro" id="IPR001633">
    <property type="entry name" value="EAL_dom"/>
</dbReference>
<name>A0A024HFN0_PSEKB</name>
<dbReference type="InterPro" id="IPR029787">
    <property type="entry name" value="Nucleotide_cyclase"/>
</dbReference>
<evidence type="ECO:0000256" key="6">
    <source>
        <dbReference type="PROSITE-ProRule" id="PRU00169"/>
    </source>
</evidence>
<dbReference type="InterPro" id="IPR052155">
    <property type="entry name" value="Biofilm_reg_signaling"/>
</dbReference>
<evidence type="ECO:0000259" key="9">
    <source>
        <dbReference type="PROSITE" id="PS50887"/>
    </source>
</evidence>
<dbReference type="GO" id="GO:0071732">
    <property type="term" value="P:cellular response to nitric oxide"/>
    <property type="evidence" value="ECO:0007669"/>
    <property type="project" value="UniProtKB-ARBA"/>
</dbReference>
<evidence type="ECO:0000259" key="7">
    <source>
        <dbReference type="PROSITE" id="PS50110"/>
    </source>
</evidence>
<dbReference type="SUPFAM" id="SSF55073">
    <property type="entry name" value="Nucleotide cyclase"/>
    <property type="match status" value="1"/>
</dbReference>
<dbReference type="AlphaFoldDB" id="A0A024HFN0"/>
<dbReference type="PATRIC" id="fig|1301098.3.peg.2498"/>
<protein>
    <recommendedName>
        <fullName evidence="3">cyclic-guanylate-specific phosphodiesterase</fullName>
        <ecNumber evidence="3">3.1.4.52</ecNumber>
    </recommendedName>
</protein>
<dbReference type="GO" id="GO:0005886">
    <property type="term" value="C:plasma membrane"/>
    <property type="evidence" value="ECO:0007669"/>
    <property type="project" value="UniProtKB-SubCell"/>
</dbReference>
<dbReference type="Pfam" id="PF00990">
    <property type="entry name" value="GGDEF"/>
    <property type="match status" value="1"/>
</dbReference>
<evidence type="ECO:0000259" key="8">
    <source>
        <dbReference type="PROSITE" id="PS50883"/>
    </source>
</evidence>
<evidence type="ECO:0000256" key="1">
    <source>
        <dbReference type="ARBA" id="ARBA00001946"/>
    </source>
</evidence>
<feature type="domain" description="Response regulatory" evidence="7">
    <location>
        <begin position="11"/>
        <end position="126"/>
    </location>
</feature>
<comment type="cofactor">
    <cofactor evidence="1">
        <name>Mg(2+)</name>
        <dbReference type="ChEBI" id="CHEBI:18420"/>
    </cofactor>
</comment>
<feature type="modified residue" description="4-aspartylphosphate" evidence="6">
    <location>
        <position position="59"/>
    </location>
</feature>
<evidence type="ECO:0000256" key="5">
    <source>
        <dbReference type="ARBA" id="ARBA00051114"/>
    </source>
</evidence>
<dbReference type="Gene3D" id="3.20.20.450">
    <property type="entry name" value="EAL domain"/>
    <property type="match status" value="1"/>
</dbReference>
<dbReference type="eggNOG" id="COG5001">
    <property type="taxonomic scope" value="Bacteria"/>
</dbReference>
<dbReference type="GO" id="GO:0071111">
    <property type="term" value="F:cyclic-guanylate-specific phosphodiesterase activity"/>
    <property type="evidence" value="ECO:0007669"/>
    <property type="project" value="UniProtKB-EC"/>
</dbReference>
<dbReference type="NCBIfam" id="TIGR00254">
    <property type="entry name" value="GGDEF"/>
    <property type="match status" value="1"/>
</dbReference>
<dbReference type="CDD" id="cd01949">
    <property type="entry name" value="GGDEF"/>
    <property type="match status" value="1"/>
</dbReference>
<keyword evidence="6" id="KW-0597">Phosphoprotein</keyword>
<dbReference type="Gene3D" id="3.40.50.2300">
    <property type="match status" value="1"/>
</dbReference>
<dbReference type="SMART" id="SM00448">
    <property type="entry name" value="REC"/>
    <property type="match status" value="1"/>
</dbReference>
<accession>A0A024HFN0</accession>
<dbReference type="HOGENOM" id="CLU_000445_70_50_6"/>
<evidence type="ECO:0000256" key="3">
    <source>
        <dbReference type="ARBA" id="ARBA00012282"/>
    </source>
</evidence>
<evidence type="ECO:0000256" key="2">
    <source>
        <dbReference type="ARBA" id="ARBA00004533"/>
    </source>
</evidence>
<dbReference type="FunFam" id="3.20.20.450:FF:000001">
    <property type="entry name" value="Cyclic di-GMP phosphodiesterase yahA"/>
    <property type="match status" value="1"/>
</dbReference>
<dbReference type="SUPFAM" id="SSF52172">
    <property type="entry name" value="CheY-like"/>
    <property type="match status" value="1"/>
</dbReference>
<dbReference type="RefSeq" id="WP_043252094.1">
    <property type="nucleotide sequence ID" value="NZ_HG322950.1"/>
</dbReference>
<dbReference type="InterPro" id="IPR035919">
    <property type="entry name" value="EAL_sf"/>
</dbReference>
<feature type="domain" description="EAL" evidence="8">
    <location>
        <begin position="308"/>
        <end position="561"/>
    </location>
</feature>
<dbReference type="Proteomes" id="UP000025241">
    <property type="component" value="Chromosome I"/>
</dbReference>
<dbReference type="EC" id="3.1.4.52" evidence="3"/>
<dbReference type="KEGG" id="pkc:PKB_2493"/>
<dbReference type="PROSITE" id="PS50110">
    <property type="entry name" value="RESPONSE_REGULATORY"/>
    <property type="match status" value="1"/>
</dbReference>
<dbReference type="InterPro" id="IPR001789">
    <property type="entry name" value="Sig_transdc_resp-reg_receiver"/>
</dbReference>
<dbReference type="PANTHER" id="PTHR44757">
    <property type="entry name" value="DIGUANYLATE CYCLASE DGCP"/>
    <property type="match status" value="1"/>
</dbReference>
<comment type="subcellular location">
    <subcellularLocation>
        <location evidence="2">Cell inner membrane</location>
    </subcellularLocation>
</comment>
<sequence>MPEDTQPFDTIILIVDDQVSDIQLLGEAAKGLGVIHFASNGWQALEMARRLRPDVILLDIEMPDMDGFEVCQALMADPKLCDAAVIFVTAYNQVSHELRALQLGGVDFISKPLNLPVARARIRTHTRLRRMAKILANQDPLTNLPNRLLLTDRLAQAIESARRSGQRVGLLLLDLDNFKAVNDGEGHAIGDAILQETARRLTEHSRTMDTVCRPGGDEFVILLPEVQGFEAVGDYAERLQALIGEPYVVRNNSYHLSASIGISLYPDDSQDPESLYRHADSAMYQAKTSGRNGYCFFSSDIEQRMRARHLLDRNMRLALELGVFEVFYQAKVAAADQHIVGVEALIRWRNGEGRLIPPAEFIPLAEETGLIVPIGQQILLRACQDTRRWNDAGHDLRVSVNISAVQFRDERFVSQVADILAQTGVQPQRVELEITEGVLASDSLGSRQTLAALRELGVRIAIDDFGTGYSSLAYLKRFPVDVLKIDQSFVRDMLHDHSDAAIIQAIVMLGEALDLELVAEGVETRAQEQALLALGCNVMQGYLYCRPIPCEAMTELLLTGLPH</sequence>
<dbReference type="FunFam" id="3.30.70.270:FF:000001">
    <property type="entry name" value="Diguanylate cyclase domain protein"/>
    <property type="match status" value="1"/>
</dbReference>
<dbReference type="InterPro" id="IPR011006">
    <property type="entry name" value="CheY-like_superfamily"/>
</dbReference>
<organism evidence="10 11">
    <name type="scientific">Pseudomonas knackmussii (strain DSM 6978 / CCUG 54928 / LMG 23759 / B13)</name>
    <dbReference type="NCBI Taxonomy" id="1301098"/>
    <lineage>
        <taxon>Bacteria</taxon>
        <taxon>Pseudomonadati</taxon>
        <taxon>Pseudomonadota</taxon>
        <taxon>Gammaproteobacteria</taxon>
        <taxon>Pseudomonadales</taxon>
        <taxon>Pseudomonadaceae</taxon>
        <taxon>Pseudomonas</taxon>
    </lineage>
</organism>
<dbReference type="EMBL" id="HG322950">
    <property type="protein sequence ID" value="CDF83840.1"/>
    <property type="molecule type" value="Genomic_DNA"/>
</dbReference>
<dbReference type="SUPFAM" id="SSF141868">
    <property type="entry name" value="EAL domain-like"/>
    <property type="match status" value="1"/>
</dbReference>
<reference evidence="10 11" key="2">
    <citation type="submission" date="2014-05" db="EMBL/GenBank/DDBJ databases">
        <title>Genome sequence of the 3-chlorobenzoate degrading bacterium Pseudomonas knackmussii B13 shows multiple evidence for horizontal gene transfer.</title>
        <authorList>
            <person name="Miyazaki R."/>
            <person name="Bertelli C."/>
            <person name="Falquet L."/>
            <person name="Robinson-Rechavi M."/>
            <person name="Gharib W."/>
            <person name="Roy S."/>
            <person name="Van der Meer J.R."/>
        </authorList>
    </citation>
    <scope>NUCLEOTIDE SEQUENCE [LARGE SCALE GENOMIC DNA]</scope>
    <source>
        <strain evidence="10 11">B13</strain>
    </source>
</reference>
<dbReference type="CDD" id="cd01948">
    <property type="entry name" value="EAL"/>
    <property type="match status" value="1"/>
</dbReference>
<feature type="domain" description="GGDEF" evidence="9">
    <location>
        <begin position="166"/>
        <end position="299"/>
    </location>
</feature>
<evidence type="ECO:0000313" key="11">
    <source>
        <dbReference type="Proteomes" id="UP000025241"/>
    </source>
</evidence>
<dbReference type="PROSITE" id="PS50887">
    <property type="entry name" value="GGDEF"/>
    <property type="match status" value="1"/>
</dbReference>
<evidence type="ECO:0000313" key="10">
    <source>
        <dbReference type="EMBL" id="CDF83840.1"/>
    </source>
</evidence>
<comment type="catalytic activity">
    <reaction evidence="5">
        <text>3',3'-c-di-GMP + H2O = 5'-phosphoguanylyl(3'-&gt;5')guanosine + H(+)</text>
        <dbReference type="Rhea" id="RHEA:24902"/>
        <dbReference type="ChEBI" id="CHEBI:15377"/>
        <dbReference type="ChEBI" id="CHEBI:15378"/>
        <dbReference type="ChEBI" id="CHEBI:58754"/>
        <dbReference type="ChEBI" id="CHEBI:58805"/>
        <dbReference type="EC" id="3.1.4.52"/>
    </reaction>
    <physiologicalReaction direction="left-to-right" evidence="5">
        <dbReference type="Rhea" id="RHEA:24903"/>
    </physiologicalReaction>
</comment>
<dbReference type="GO" id="GO:0000160">
    <property type="term" value="P:phosphorelay signal transduction system"/>
    <property type="evidence" value="ECO:0007669"/>
    <property type="project" value="InterPro"/>
</dbReference>
<dbReference type="SMART" id="SM00267">
    <property type="entry name" value="GGDEF"/>
    <property type="match status" value="1"/>
</dbReference>
<keyword evidence="11" id="KW-1185">Reference proteome</keyword>
<proteinExistence type="predicted"/>
<keyword evidence="4" id="KW-0973">c-di-GMP</keyword>
<dbReference type="Gene3D" id="3.30.70.270">
    <property type="match status" value="1"/>
</dbReference>
<dbReference type="SMART" id="SM00052">
    <property type="entry name" value="EAL"/>
    <property type="match status" value="1"/>
</dbReference>
<dbReference type="InterPro" id="IPR043128">
    <property type="entry name" value="Rev_trsase/Diguanyl_cyclase"/>
</dbReference>
<evidence type="ECO:0000256" key="4">
    <source>
        <dbReference type="ARBA" id="ARBA00022636"/>
    </source>
</evidence>
<dbReference type="InterPro" id="IPR000160">
    <property type="entry name" value="GGDEF_dom"/>
</dbReference>
<reference evidence="10 11" key="1">
    <citation type="submission" date="2013-03" db="EMBL/GenBank/DDBJ databases">
        <authorList>
            <person name="Linke B."/>
        </authorList>
    </citation>
    <scope>NUCLEOTIDE SEQUENCE [LARGE SCALE GENOMIC DNA]</scope>
    <source>
        <strain evidence="10 11">B13</strain>
    </source>
</reference>